<name>A0ACC0V158_9HYPO</name>
<dbReference type="EMBL" id="CM047943">
    <property type="protein sequence ID" value="KAI9899876.1"/>
    <property type="molecule type" value="Genomic_DNA"/>
</dbReference>
<dbReference type="Proteomes" id="UP001163324">
    <property type="component" value="Chromosome 4"/>
</dbReference>
<comment type="caution">
    <text evidence="1">The sequence shown here is derived from an EMBL/GenBank/DDBJ whole genome shotgun (WGS) entry which is preliminary data.</text>
</comment>
<proteinExistence type="predicted"/>
<sequence>MLKTHSAISERPNASTADSSSDKVEKPRDLDIGADESEATPKGDAEPEPEASGSMAVSPDTTTSIESAHERPRISLDKDMERIQRDRRDLTGEDFYARYPHLEVSKRPPQPEDCVSDASTAMAFLEDLFAPSDEEDEEGESVGGIDDLGRSR</sequence>
<accession>A0ACC0V158</accession>
<evidence type="ECO:0000313" key="2">
    <source>
        <dbReference type="Proteomes" id="UP001163324"/>
    </source>
</evidence>
<keyword evidence="2" id="KW-1185">Reference proteome</keyword>
<evidence type="ECO:0000313" key="1">
    <source>
        <dbReference type="EMBL" id="KAI9899876.1"/>
    </source>
</evidence>
<protein>
    <submittedName>
        <fullName evidence="1">Uncharacterized protein</fullName>
    </submittedName>
</protein>
<gene>
    <name evidence="1" type="ORF">N3K66_004138</name>
</gene>
<reference evidence="1" key="1">
    <citation type="submission" date="2022-10" db="EMBL/GenBank/DDBJ databases">
        <title>Complete Genome of Trichothecium roseum strain YXFP-22015, a Plant Pathogen Isolated from Citrus.</title>
        <authorList>
            <person name="Wang Y."/>
            <person name="Zhu L."/>
        </authorList>
    </citation>
    <scope>NUCLEOTIDE SEQUENCE</scope>
    <source>
        <strain evidence="1">YXFP-22015</strain>
    </source>
</reference>
<organism evidence="1 2">
    <name type="scientific">Trichothecium roseum</name>
    <dbReference type="NCBI Taxonomy" id="47278"/>
    <lineage>
        <taxon>Eukaryota</taxon>
        <taxon>Fungi</taxon>
        <taxon>Dikarya</taxon>
        <taxon>Ascomycota</taxon>
        <taxon>Pezizomycotina</taxon>
        <taxon>Sordariomycetes</taxon>
        <taxon>Hypocreomycetidae</taxon>
        <taxon>Hypocreales</taxon>
        <taxon>Hypocreales incertae sedis</taxon>
        <taxon>Trichothecium</taxon>
    </lineage>
</organism>